<evidence type="ECO:0000313" key="2">
    <source>
        <dbReference type="EMBL" id="BAN00449.1"/>
    </source>
</evidence>
<dbReference type="RefSeq" id="WP_015439697.1">
    <property type="nucleotide sequence ID" value="NC_020520.1"/>
</dbReference>
<accession>A0A6C7E540</accession>
<dbReference type="Proteomes" id="UP000011863">
    <property type="component" value="Chromosome"/>
</dbReference>
<dbReference type="InterPro" id="IPR027417">
    <property type="entry name" value="P-loop_NTPase"/>
</dbReference>
<dbReference type="AlphaFoldDB" id="A0A6C7E540"/>
<dbReference type="SUPFAM" id="SSF52540">
    <property type="entry name" value="P-loop containing nucleoside triphosphate hydrolases"/>
    <property type="match status" value="1"/>
</dbReference>
<evidence type="ECO:0000313" key="3">
    <source>
        <dbReference type="Proteomes" id="UP000011863"/>
    </source>
</evidence>
<evidence type="ECO:0000256" key="1">
    <source>
        <dbReference type="SAM" id="MobiDB-lite"/>
    </source>
</evidence>
<dbReference type="Gene3D" id="3.40.50.300">
    <property type="entry name" value="P-loop containing nucleotide triphosphate hydrolases"/>
    <property type="match status" value="1"/>
</dbReference>
<feature type="region of interest" description="Disordered" evidence="1">
    <location>
        <begin position="259"/>
        <end position="281"/>
    </location>
</feature>
<organism evidence="2 3">
    <name type="scientific">Ilumatobacter coccineus (strain NBRC 103263 / KCTC 29153 / YM16-304)</name>
    <dbReference type="NCBI Taxonomy" id="1313172"/>
    <lineage>
        <taxon>Bacteria</taxon>
        <taxon>Bacillati</taxon>
        <taxon>Actinomycetota</taxon>
        <taxon>Acidimicrobiia</taxon>
        <taxon>Acidimicrobiales</taxon>
        <taxon>Ilumatobacteraceae</taxon>
        <taxon>Ilumatobacter</taxon>
    </lineage>
</organism>
<proteinExistence type="predicted"/>
<dbReference type="KEGG" id="aym:YM304_01350"/>
<dbReference type="EMBL" id="AP012057">
    <property type="protein sequence ID" value="BAN00449.1"/>
    <property type="molecule type" value="Genomic_DNA"/>
</dbReference>
<sequence>MAIIAVTGDCVTTTIVALAAGWPTPTESAHDLEALLVEADPRGGSLSAWFDTPATPSLSTVVTALHQAGGSADDAHRSSGQRWATIDPLVQRSSAGPRFIPAPTRSREARTAVHEAAHSLFPVLAEHDRSVALVDTGALDIARPSHAFRFADVVVLCHRQEAASAAASAARIDRLVEQADALTSAGHRVAIALVGDEPFALDEVIAFAAPESTGWLLPVDPLAAAVLAGRRGVSARRLARLPLMRGAADVADDLARLVTDRRRTRNQTSTGQPAPDPQVTR</sequence>
<name>A0A6C7E540_ILUCY</name>
<gene>
    <name evidence="2" type="ORF">YM304_01350</name>
</gene>
<protein>
    <submittedName>
        <fullName evidence="2">Uncharacterized protein</fullName>
    </submittedName>
</protein>
<reference evidence="2 3" key="1">
    <citation type="journal article" date="2013" name="Int. J. Syst. Evol. Microbiol.">
        <title>Ilumatobacter nonamiense sp. nov. and Ilumatobacter coccineum sp. nov., isolated from seashore sand.</title>
        <authorList>
            <person name="Matsumoto A."/>
            <person name="Kasai H."/>
            <person name="Matsuo Y."/>
            <person name="Shizuri Y."/>
            <person name="Ichikawa N."/>
            <person name="Fujita N."/>
            <person name="Omura S."/>
            <person name="Takahashi Y."/>
        </authorList>
    </citation>
    <scope>NUCLEOTIDE SEQUENCE [LARGE SCALE GENOMIC DNA]</scope>
    <source>
        <strain evidence="3">NBRC 103263 / KCTC 29153 / YM16-304</strain>
    </source>
</reference>
<dbReference type="OrthoDB" id="5243870at2"/>
<keyword evidence="3" id="KW-1185">Reference proteome</keyword>